<dbReference type="GO" id="GO:0051539">
    <property type="term" value="F:4 iron, 4 sulfur cluster binding"/>
    <property type="evidence" value="ECO:0007669"/>
    <property type="project" value="TreeGrafter"/>
</dbReference>
<evidence type="ECO:0000313" key="2">
    <source>
        <dbReference type="EMBL" id="RBP03484.1"/>
    </source>
</evidence>
<dbReference type="SUPFAM" id="SSF89360">
    <property type="entry name" value="HesB-like domain"/>
    <property type="match status" value="1"/>
</dbReference>
<dbReference type="GO" id="GO:0051537">
    <property type="term" value="F:2 iron, 2 sulfur cluster binding"/>
    <property type="evidence" value="ECO:0007669"/>
    <property type="project" value="TreeGrafter"/>
</dbReference>
<dbReference type="InterPro" id="IPR016092">
    <property type="entry name" value="ATAP"/>
</dbReference>
<dbReference type="RefSeq" id="WP_113892813.1">
    <property type="nucleotide sequence ID" value="NZ_QNRK01000044.1"/>
</dbReference>
<organism evidence="2 3">
    <name type="scientific">Roseiarcus fermentans</name>
    <dbReference type="NCBI Taxonomy" id="1473586"/>
    <lineage>
        <taxon>Bacteria</taxon>
        <taxon>Pseudomonadati</taxon>
        <taxon>Pseudomonadota</taxon>
        <taxon>Alphaproteobacteria</taxon>
        <taxon>Hyphomicrobiales</taxon>
        <taxon>Roseiarcaceae</taxon>
        <taxon>Roseiarcus</taxon>
    </lineage>
</organism>
<dbReference type="EMBL" id="QNRK01000044">
    <property type="protein sequence ID" value="RBP03484.1"/>
    <property type="molecule type" value="Genomic_DNA"/>
</dbReference>
<dbReference type="PANTHER" id="PTHR43011:SF1">
    <property type="entry name" value="IRON-SULFUR CLUSTER ASSEMBLY 2 HOMOLOG, MITOCHONDRIAL"/>
    <property type="match status" value="1"/>
</dbReference>
<dbReference type="Gene3D" id="2.60.300.12">
    <property type="entry name" value="HesB-like domain"/>
    <property type="match status" value="1"/>
</dbReference>
<dbReference type="GO" id="GO:0005506">
    <property type="term" value="F:iron ion binding"/>
    <property type="evidence" value="ECO:0007669"/>
    <property type="project" value="TreeGrafter"/>
</dbReference>
<sequence>MIHLTDNAVAAIKTALSRASENAAPDAPSAEGLRIMVQTGGCAGFKYMMGLEARTRDGDEVVHQDGVVLFIDGESQAHLAGMTVDFVAGLESSGFVFDNPNAASKCSCGKSFS</sequence>
<proteinExistence type="predicted"/>
<dbReference type="GO" id="GO:0016226">
    <property type="term" value="P:iron-sulfur cluster assembly"/>
    <property type="evidence" value="ECO:0007669"/>
    <property type="project" value="InterPro"/>
</dbReference>
<dbReference type="InterPro" id="IPR000361">
    <property type="entry name" value="ATAP_core_dom"/>
</dbReference>
<gene>
    <name evidence="2" type="ORF">DFR50_14440</name>
</gene>
<dbReference type="PROSITE" id="PS01152">
    <property type="entry name" value="HESB"/>
    <property type="match status" value="1"/>
</dbReference>
<dbReference type="NCBIfam" id="TIGR00049">
    <property type="entry name" value="iron-sulfur cluster assembly accessory protein"/>
    <property type="match status" value="1"/>
</dbReference>
<protein>
    <submittedName>
        <fullName evidence="2">Iron-sulfur cluster assembly accessory protein</fullName>
    </submittedName>
</protein>
<dbReference type="InterPro" id="IPR035903">
    <property type="entry name" value="HesB-like_dom_sf"/>
</dbReference>
<accession>A0A366EMI4</accession>
<keyword evidence="3" id="KW-1185">Reference proteome</keyword>
<feature type="domain" description="Core" evidence="1">
    <location>
        <begin position="2"/>
        <end position="110"/>
    </location>
</feature>
<dbReference type="Pfam" id="PF01521">
    <property type="entry name" value="Fe-S_biosyn"/>
    <property type="match status" value="1"/>
</dbReference>
<comment type="caution">
    <text evidence="2">The sequence shown here is derived from an EMBL/GenBank/DDBJ whole genome shotgun (WGS) entry which is preliminary data.</text>
</comment>
<name>A0A366EMI4_9HYPH</name>
<dbReference type="PANTHER" id="PTHR43011">
    <property type="entry name" value="IRON-SULFUR CLUSTER ASSEMBLY 2 HOMOLOG, MITOCHONDRIAL"/>
    <property type="match status" value="1"/>
</dbReference>
<evidence type="ECO:0000259" key="1">
    <source>
        <dbReference type="Pfam" id="PF01521"/>
    </source>
</evidence>
<dbReference type="InterPro" id="IPR017870">
    <property type="entry name" value="FeS_cluster_insertion_CS"/>
</dbReference>
<reference evidence="2 3" key="1">
    <citation type="submission" date="2018-06" db="EMBL/GenBank/DDBJ databases">
        <title>Genomic Encyclopedia of Type Strains, Phase IV (KMG-IV): sequencing the most valuable type-strain genomes for metagenomic binning, comparative biology and taxonomic classification.</title>
        <authorList>
            <person name="Goeker M."/>
        </authorList>
    </citation>
    <scope>NUCLEOTIDE SEQUENCE [LARGE SCALE GENOMIC DNA]</scope>
    <source>
        <strain evidence="2 3">DSM 24875</strain>
    </source>
</reference>
<dbReference type="Proteomes" id="UP000253529">
    <property type="component" value="Unassembled WGS sequence"/>
</dbReference>
<dbReference type="AlphaFoldDB" id="A0A366EMI4"/>
<dbReference type="OrthoDB" id="9801228at2"/>
<evidence type="ECO:0000313" key="3">
    <source>
        <dbReference type="Proteomes" id="UP000253529"/>
    </source>
</evidence>